<protein>
    <submittedName>
        <fullName evidence="3">Cytochrome c biogenesis factor</fullName>
    </submittedName>
</protein>
<dbReference type="PROSITE" id="PS50005">
    <property type="entry name" value="TPR"/>
    <property type="match status" value="2"/>
</dbReference>
<evidence type="ECO:0000256" key="1">
    <source>
        <dbReference type="ARBA" id="ARBA00022679"/>
    </source>
</evidence>
<dbReference type="SUPFAM" id="SSF52540">
    <property type="entry name" value="P-loop containing nucleoside triphosphate hydrolases"/>
    <property type="match status" value="1"/>
</dbReference>
<dbReference type="Pfam" id="PF13469">
    <property type="entry name" value="Sulfotransfer_3"/>
    <property type="match status" value="1"/>
</dbReference>
<dbReference type="InterPro" id="IPR019734">
    <property type="entry name" value="TPR_rpt"/>
</dbReference>
<dbReference type="PANTHER" id="PTHR12788">
    <property type="entry name" value="PROTEIN-TYROSINE SULFOTRANSFERASE 2"/>
    <property type="match status" value="1"/>
</dbReference>
<evidence type="ECO:0000313" key="3">
    <source>
        <dbReference type="EMBL" id="OQP77533.1"/>
    </source>
</evidence>
<feature type="repeat" description="TPR" evidence="2">
    <location>
        <begin position="105"/>
        <end position="138"/>
    </location>
</feature>
<evidence type="ECO:0000256" key="2">
    <source>
        <dbReference type="PROSITE-ProRule" id="PRU00339"/>
    </source>
</evidence>
<dbReference type="PANTHER" id="PTHR12788:SF10">
    <property type="entry name" value="PROTEIN-TYROSINE SULFOTRANSFERASE"/>
    <property type="match status" value="1"/>
</dbReference>
<dbReference type="Pfam" id="PF13432">
    <property type="entry name" value="TPR_16"/>
    <property type="match status" value="1"/>
</dbReference>
<dbReference type="SUPFAM" id="SSF48452">
    <property type="entry name" value="TPR-like"/>
    <property type="match status" value="1"/>
</dbReference>
<keyword evidence="1" id="KW-0808">Transferase</keyword>
<dbReference type="AlphaFoldDB" id="A0A1V9H3M8"/>
<sequence>MNTSDQRAAHLLQQGHLQQAIAAYQSIVRDRPHAADAWYNLGYLFRRTGDIPAALQAYAQALACGAAAPEQIHLNRAVLLSEHLDDAAAALQELELALHCRPAYPPALLNLGNLHEELGARAHAIAAYTQLLAVAPVDPATRALQLQAAARLLHLDPPTAVDDPRMIGLTQAISVQGLEPPLVATVLHALAHAYDRLGQHRHAFDTATAANRHAYAQVPTYDPQRTQRHFDALMAAFDRVAVESTLLPHAGAHDATPALFICGMFRSGSTLIEHALSSHSQVAAGGEMDALPRLVAQRLSPFPQAVSTLSQQMLAQLALSYRRHLDAVVPDQAQLRYITDKRPDNFQLIGLIKRLFPSARIVHTRRHPLDNGLSIFMQQLNPHGFGYAGKLEDIGHFYGAYHHLMNHWMSLYPDSIHTFDYDAFVAAPGPTLRALLEFLQLPWEPACLDFHLAERAVRTASYWQVRRPLHGEASGRWRSYATQLAPLRIALGKAGVPLPD</sequence>
<dbReference type="STRING" id="1437877.GCA_001564415_03680"/>
<dbReference type="InterPro" id="IPR027417">
    <property type="entry name" value="P-loop_NTPase"/>
</dbReference>
<dbReference type="Pfam" id="PF13176">
    <property type="entry name" value="TPR_7"/>
    <property type="match status" value="1"/>
</dbReference>
<dbReference type="RefSeq" id="WP_057677977.1">
    <property type="nucleotide sequence ID" value="NZ_CP041380.1"/>
</dbReference>
<dbReference type="Proteomes" id="UP000050546">
    <property type="component" value="Unassembled WGS sequence"/>
</dbReference>
<accession>A0A1V9H3M8</accession>
<comment type="caution">
    <text evidence="3">The sequence shown here is derived from an EMBL/GenBank/DDBJ whole genome shotgun (WGS) entry which is preliminary data.</text>
</comment>
<keyword evidence="2" id="KW-0802">TPR repeat</keyword>
<dbReference type="Gene3D" id="3.40.50.300">
    <property type="entry name" value="P-loop containing nucleotide triphosphate hydrolases"/>
    <property type="match status" value="1"/>
</dbReference>
<dbReference type="GO" id="GO:0008476">
    <property type="term" value="F:protein-tyrosine sulfotransferase activity"/>
    <property type="evidence" value="ECO:0007669"/>
    <property type="project" value="InterPro"/>
</dbReference>
<reference evidence="3 4" key="2">
    <citation type="journal article" date="2017" name="Plant Pathol.">
        <title>Pathogenicity and virulence gene content of Xanthomonas strains infecting Araceae, formerly known as Xanthomonas axonopodis pv. dieffenbachiae.</title>
        <authorList>
            <person name="Constantin E.C."/>
            <person name="Haegeman A."/>
            <person name="Van Vaerenbergh J."/>
            <person name="Baeyen S."/>
            <person name="Van Malderghem C."/>
            <person name="Maes M."/>
            <person name="Cottyn B."/>
        </authorList>
    </citation>
    <scope>NUCLEOTIDE SEQUENCE [LARGE SCALE GENOMIC DNA]</scope>
    <source>
        <strain evidence="3 4">LMG 25940</strain>
    </source>
</reference>
<gene>
    <name evidence="3" type="ORF">IM53_014575</name>
</gene>
<name>A0A1V9H3M8_9XANT</name>
<evidence type="ECO:0000313" key="4">
    <source>
        <dbReference type="Proteomes" id="UP000050546"/>
    </source>
</evidence>
<dbReference type="SMART" id="SM00028">
    <property type="entry name" value="TPR"/>
    <property type="match status" value="2"/>
</dbReference>
<organism evidence="3 4">
    <name type="scientific">Xanthomonas phaseoli pv. dieffenbachiae</name>
    <dbReference type="NCBI Taxonomy" id="92828"/>
    <lineage>
        <taxon>Bacteria</taxon>
        <taxon>Pseudomonadati</taxon>
        <taxon>Pseudomonadota</taxon>
        <taxon>Gammaproteobacteria</taxon>
        <taxon>Lysobacterales</taxon>
        <taxon>Lysobacteraceae</taxon>
        <taxon>Xanthomonas</taxon>
    </lineage>
</organism>
<dbReference type="InterPro" id="IPR011990">
    <property type="entry name" value="TPR-like_helical_dom_sf"/>
</dbReference>
<reference evidence="3 4" key="1">
    <citation type="journal article" date="2016" name="Plant Pathol.">
        <title>Genetic characterization of strains named as Xanthomonas axonopodis pv. dieffenbachiae leads to a taxonomic revision of the X. axonopodis species complex.</title>
        <authorList>
            <person name="Constantin E.C."/>
            <person name="Cleenwerck I."/>
            <person name="Maes M."/>
            <person name="Baeyen S."/>
            <person name="Van Malderghem C."/>
            <person name="De Vos P."/>
            <person name="Cottyn B."/>
        </authorList>
    </citation>
    <scope>NUCLEOTIDE SEQUENCE [LARGE SCALE GENOMIC DNA]</scope>
    <source>
        <strain evidence="3 4">LMG 25940</strain>
    </source>
</reference>
<proteinExistence type="predicted"/>
<dbReference type="EMBL" id="JPYI02000081">
    <property type="protein sequence ID" value="OQP77533.1"/>
    <property type="molecule type" value="Genomic_DNA"/>
</dbReference>
<feature type="repeat" description="TPR" evidence="2">
    <location>
        <begin position="35"/>
        <end position="68"/>
    </location>
</feature>
<dbReference type="GeneID" id="93990556"/>
<dbReference type="InterPro" id="IPR026634">
    <property type="entry name" value="TPST-like"/>
</dbReference>
<dbReference type="Gene3D" id="1.25.40.10">
    <property type="entry name" value="Tetratricopeptide repeat domain"/>
    <property type="match status" value="2"/>
</dbReference>